<accession>A0ACB8VZE3</accession>
<organism evidence="1 2">
    <name type="scientific">Scortum barcoo</name>
    <name type="common">barcoo grunter</name>
    <dbReference type="NCBI Taxonomy" id="214431"/>
    <lineage>
        <taxon>Eukaryota</taxon>
        <taxon>Metazoa</taxon>
        <taxon>Chordata</taxon>
        <taxon>Craniata</taxon>
        <taxon>Vertebrata</taxon>
        <taxon>Euteleostomi</taxon>
        <taxon>Actinopterygii</taxon>
        <taxon>Neopterygii</taxon>
        <taxon>Teleostei</taxon>
        <taxon>Neoteleostei</taxon>
        <taxon>Acanthomorphata</taxon>
        <taxon>Eupercaria</taxon>
        <taxon>Centrarchiformes</taxon>
        <taxon>Terapontoidei</taxon>
        <taxon>Terapontidae</taxon>
        <taxon>Scortum</taxon>
    </lineage>
</organism>
<gene>
    <name evidence="1" type="ORF">L3Q82_013053</name>
</gene>
<proteinExistence type="predicted"/>
<reference evidence="1" key="1">
    <citation type="submission" date="2022-04" db="EMBL/GenBank/DDBJ databases">
        <title>Jade perch genome.</title>
        <authorList>
            <person name="Chao B."/>
        </authorList>
    </citation>
    <scope>NUCLEOTIDE SEQUENCE</scope>
    <source>
        <strain evidence="1">CB-2022</strain>
    </source>
</reference>
<evidence type="ECO:0000313" key="1">
    <source>
        <dbReference type="EMBL" id="KAI3360831.1"/>
    </source>
</evidence>
<dbReference type="Proteomes" id="UP000831701">
    <property type="component" value="Chromosome 16"/>
</dbReference>
<name>A0ACB8VZE3_9TELE</name>
<protein>
    <submittedName>
        <fullName evidence="1">Uncharacterized protein</fullName>
    </submittedName>
</protein>
<keyword evidence="2" id="KW-1185">Reference proteome</keyword>
<evidence type="ECO:0000313" key="2">
    <source>
        <dbReference type="Proteomes" id="UP000831701"/>
    </source>
</evidence>
<sequence length="2007" mass="225431">MKRLEVTNEEANSTPMDPRTAWIQPEQKGPANSLWMHIWETSLGFGGNSCIDNHLHLNHHLHLQQQRGSADSNAEFCKNVAPAKRDAERGSVRRKGSLSPSSSSLDSEAESSSSPSGSSLHIDNLNVEAEEEEEEEEAARFFHYNERELNENNLRRQQQHLPPPFHAAQQHCRSMQQSGGHTPAGMKNQHGNKHHHHHHNQQQSSGRRRHLNRANTFHGVNPLLSYACNGHYVDSPCSLWKTRRYSPGINGLHEEIVDFFNFMSPRPEEEAMRRDVVNRVEGVIKDLWPTARVSGIGVDMGLGEVEIFGSFSTGLYLPTSDIDLVVFGKWDHPPLQELEQALMKHNVAGPYPIKVLDKATVPIIKLTDHETEVKVDISFNVETAVKAAQFIKSYLKKYTVLPPLIFVLKQFLLQRDLNEVFTGGISSYSLILMAISFLQLHPRIDTRRANINLGILLIEFFELYGRDFEYMKTGIRVKNGGAYLSKEDMLKAMGSGNRPSMLCIEDPIQPGNDVGRSSYGVLQVKQVFDFAYMVLSHGVSPLARAYPNKEYDSTLGRIIKVSPEVLAYRDWTIKKWGAKQYAKLENHANLDVETCEQDLARLMLVSVEDQRDTSSPLSADSPSPSPVFLPSPQHHSSSSSSSSSACSLSSSSGSDIESDSPPNSNAAIQLHPLTLPSVHSVIQMATDLRATHPAGFIHTTPQVQMSLPENLTIPSLSDCQFYHENPPSIGVVHRHTSQAAQVSQHTNELHEPSPQPPPPAPPSSAPRSMWQEAIRRKRYLLDRAGESGEGDKGGGGGGGGQERRNRSPDWLYESYYCMSQQHPLIVFLLLIVMGACLALLTVFFASGLNVEDHAAFVITVPTALAIFLAVFVLVCIESIFKKLLRVFSLVIWACLVAMGYLFMFSGGIICPWDQRFDYPAEFSSPVPWRVDLPGEAEKCDPPVVGTHSPVPLFKKRDHHPRFATPQLRTAASTLEAENMVHSNSMSPASLGICEKLFRRWELKTSLTGGLGQMFPTDPHNTFGSARCVMSVSLSPQVSFFLFIVFVVYTMLPFSMRDAIIASVLTSASHTIVLSVCLSTTADHMEPVVWQHSSMPVSDQPFVLVQAQAYHLSSILDKILANIIIFMCGNMAGAYHKHLMELALKQTYQDTCNCIKSPIKLEFEKRQQERLLLSLLPAHIARVMKAEIIQRLKGPNFGQIENTNNFHNLYVQRHTNTYKPLCESILISMLGFFPFSSILYADIVGFTRLASDCSPGELVHMLNELFGKFDQIAKENECMRIKILGDCYYCVSGLPESLPNHAKNCVKMGLDMCEAIKKVRDATGVDINMRVGVHSGNVLCGVIGLQKWQYDVWSHDVTLANHMEAGGVPGRVHITSVTLEHLNGAYKVEDGDGQERDPYLKEHGVITYLVINPKVERRSPQHHYRPRHTIDGAKMRASVRMTRYLESWGAAKPFANLHHRDSMTNENGKINTADVPMGQQWLKSEDIQRISLFFHNKSLEKEYRATTLPAFKYYVTCACLIFFCIFIVQILVLPKTTVLGISFGMAFLILSLILFICFIGHFLHCSKSASTSWMWLLRSSVIIANKPWPRITLTMTTTALILIMAVFNMFFLEDNLLPPVPVYNSSNETVFYPNGQLIAISDKNNFYLPYLIYSCILGLISCSVFLRINYELKMIIMLTAVVVYNIIILQTHASLLDDYSKFLYRTESLDRPGVLKDLKTMGSISLFIFFITLLVLARQNEYYCRLDFLWKNKFKKECEEIETMENLNRVLLENVLPAHVAEHFLARNWKNEDLYHQSYDLVCVMFASIPDFKEFYTESDVNKEGLECLRLLNEIIADFDELLSKPKFSGVEKIKTIGSTYMAATGLNASPGPEYTSQEHDRQYMHIGTMVEFAFALVGKLDVINKHSFNDFKLRVGINHGPVIAGVIGAQKPQYDIWGNTVNVASRMDSTGVLGKIQVTEETSRILSTLGYMCSCRGIINVKGKGELKTYFVHTEMTRSLSQGNVMP</sequence>
<dbReference type="EMBL" id="CM041546">
    <property type="protein sequence ID" value="KAI3360831.1"/>
    <property type="molecule type" value="Genomic_DNA"/>
</dbReference>
<comment type="caution">
    <text evidence="1">The sequence shown here is derived from an EMBL/GenBank/DDBJ whole genome shotgun (WGS) entry which is preliminary data.</text>
</comment>